<feature type="compositionally biased region" description="Basic and acidic residues" evidence="1">
    <location>
        <begin position="24"/>
        <end position="36"/>
    </location>
</feature>
<name>A0AAV6VVF0_9ARAC</name>
<evidence type="ECO:0000313" key="2">
    <source>
        <dbReference type="EMBL" id="KAG8199742.1"/>
    </source>
</evidence>
<feature type="compositionally biased region" description="Polar residues" evidence="1">
    <location>
        <begin position="114"/>
        <end position="126"/>
    </location>
</feature>
<feature type="compositionally biased region" description="Polar residues" evidence="1">
    <location>
        <begin position="73"/>
        <end position="85"/>
    </location>
</feature>
<dbReference type="EMBL" id="JAFNEN010000024">
    <property type="protein sequence ID" value="KAG8199742.1"/>
    <property type="molecule type" value="Genomic_DNA"/>
</dbReference>
<keyword evidence="3" id="KW-1185">Reference proteome</keyword>
<feature type="compositionally biased region" description="Basic and acidic residues" evidence="1">
    <location>
        <begin position="144"/>
        <end position="157"/>
    </location>
</feature>
<evidence type="ECO:0000313" key="3">
    <source>
        <dbReference type="Proteomes" id="UP000827092"/>
    </source>
</evidence>
<reference evidence="2 3" key="1">
    <citation type="journal article" date="2022" name="Nat. Ecol. Evol.">
        <title>A masculinizing supergene underlies an exaggerated male reproductive morph in a spider.</title>
        <authorList>
            <person name="Hendrickx F."/>
            <person name="De Corte Z."/>
            <person name="Sonet G."/>
            <person name="Van Belleghem S.M."/>
            <person name="Kostlbacher S."/>
            <person name="Vangestel C."/>
        </authorList>
    </citation>
    <scope>NUCLEOTIDE SEQUENCE [LARGE SCALE GENOMIC DNA]</scope>
    <source>
        <strain evidence="2">W744_W776</strain>
    </source>
</reference>
<accession>A0AAV6VVF0</accession>
<evidence type="ECO:0000256" key="1">
    <source>
        <dbReference type="SAM" id="MobiDB-lite"/>
    </source>
</evidence>
<proteinExistence type="predicted"/>
<feature type="region of interest" description="Disordered" evidence="1">
    <location>
        <begin position="1"/>
        <end position="157"/>
    </location>
</feature>
<sequence>MQKVVKGITDDTPDCGDLLTDGKYPQDEDTKEDERQITNSEPYAGIEPVVTIKRDVEPLVDNGEGPKVEENGDNNNEPTAPNQNFVVDPPVVTLPPRIESAPLVREPLKEKETNGNVDNDPPNNKVSKGRDPIHQSSIVTRPIIHRDGEAQEQDGRW</sequence>
<organism evidence="2 3">
    <name type="scientific">Oedothorax gibbosus</name>
    <dbReference type="NCBI Taxonomy" id="931172"/>
    <lineage>
        <taxon>Eukaryota</taxon>
        <taxon>Metazoa</taxon>
        <taxon>Ecdysozoa</taxon>
        <taxon>Arthropoda</taxon>
        <taxon>Chelicerata</taxon>
        <taxon>Arachnida</taxon>
        <taxon>Araneae</taxon>
        <taxon>Araneomorphae</taxon>
        <taxon>Entelegynae</taxon>
        <taxon>Araneoidea</taxon>
        <taxon>Linyphiidae</taxon>
        <taxon>Erigoninae</taxon>
        <taxon>Oedothorax</taxon>
    </lineage>
</organism>
<dbReference type="Proteomes" id="UP000827092">
    <property type="component" value="Unassembled WGS sequence"/>
</dbReference>
<gene>
    <name evidence="2" type="ORF">JTE90_000836</name>
</gene>
<comment type="caution">
    <text evidence="2">The sequence shown here is derived from an EMBL/GenBank/DDBJ whole genome shotgun (WGS) entry which is preliminary data.</text>
</comment>
<dbReference type="AlphaFoldDB" id="A0AAV6VVF0"/>
<protein>
    <submittedName>
        <fullName evidence="2">Uncharacterized protein</fullName>
    </submittedName>
</protein>